<accession>A0ACC3AK11</accession>
<name>A0ACC3AK11_9EURO</name>
<dbReference type="EMBL" id="JAPDRQ010000004">
    <property type="protein sequence ID" value="KAJ9664209.1"/>
    <property type="molecule type" value="Genomic_DNA"/>
</dbReference>
<protein>
    <submittedName>
        <fullName evidence="1">Uncharacterized protein</fullName>
    </submittedName>
</protein>
<evidence type="ECO:0000313" key="1">
    <source>
        <dbReference type="EMBL" id="KAJ9664209.1"/>
    </source>
</evidence>
<gene>
    <name evidence="1" type="ORF">H2198_000427</name>
</gene>
<keyword evidence="2" id="KW-1185">Reference proteome</keyword>
<evidence type="ECO:0000313" key="2">
    <source>
        <dbReference type="Proteomes" id="UP001172386"/>
    </source>
</evidence>
<proteinExistence type="predicted"/>
<organism evidence="1 2">
    <name type="scientific">Neophaeococcomyces mojaviensis</name>
    <dbReference type="NCBI Taxonomy" id="3383035"/>
    <lineage>
        <taxon>Eukaryota</taxon>
        <taxon>Fungi</taxon>
        <taxon>Dikarya</taxon>
        <taxon>Ascomycota</taxon>
        <taxon>Pezizomycotina</taxon>
        <taxon>Eurotiomycetes</taxon>
        <taxon>Chaetothyriomycetidae</taxon>
        <taxon>Chaetothyriales</taxon>
        <taxon>Chaetothyriales incertae sedis</taxon>
        <taxon>Neophaeococcomyces</taxon>
    </lineage>
</organism>
<reference evidence="1" key="1">
    <citation type="submission" date="2022-10" db="EMBL/GenBank/DDBJ databases">
        <title>Culturing micro-colonial fungi from biological soil crusts in the Mojave desert and describing Neophaeococcomyces mojavensis, and introducing the new genera and species Taxawa tesnikishii.</title>
        <authorList>
            <person name="Kurbessoian T."/>
            <person name="Stajich J.E."/>
        </authorList>
    </citation>
    <scope>NUCLEOTIDE SEQUENCE</scope>
    <source>
        <strain evidence="1">JES_112</strain>
    </source>
</reference>
<dbReference type="Proteomes" id="UP001172386">
    <property type="component" value="Unassembled WGS sequence"/>
</dbReference>
<comment type="caution">
    <text evidence="1">The sequence shown here is derived from an EMBL/GenBank/DDBJ whole genome shotgun (WGS) entry which is preliminary data.</text>
</comment>
<sequence length="491" mass="55954">MVDINLVDLPTEVLVKIVHHVECEFGWKNKTLHYRQQVAATCRALRAIATPILYSVFEYDHDCESDILSDHKRPLLFARSLAHDRKLLLHLRTLSLVRWDSLFLHIDANQNLFSGTSDSMNNLNRLGQLLLPPESKLKNLDIDYPMGCSFLKISLPKLKRVEIRPIGGAGFGGGMRRVGYPLSGYLNVDFLPYLLQSPKLEYMDLSSVHIIEDDMIRQASIAPKSSSLKHLRMYVGNFDDAALLRLLEAPEGLISFDFHPTTECELASGSGSDPASLPRISTIGKALRAQAGSLQRVSLSRGNWFWHPNLDNLGSLENLSNLKELKLNATMLVGWEHCHHHRTEDKVVSGSTWGLAKLLPNNLERLELVLDDHHWHRNGSSYVLSLVQGLEAAQQRLWKLKHVKIGLGFMPYCGKCDEHIGMDERRTNISFKEIEAVRKVVKNCRFEFTWQPKYLFWDEEDGKAAHEPMPGVDEWATYEDVESPEQMWGWN</sequence>